<gene>
    <name evidence="3" type="ORF">AAV35_014070</name>
    <name evidence="4" type="ORF">MJ3_11195</name>
</gene>
<dbReference type="KEGG" id="sje:AAV35_014070"/>
<feature type="domain" description="HTH merR-type" evidence="2">
    <location>
        <begin position="4"/>
        <end position="62"/>
    </location>
</feature>
<dbReference type="SUPFAM" id="SSF46955">
    <property type="entry name" value="Putative DNA-binding domain"/>
    <property type="match status" value="1"/>
</dbReference>
<dbReference type="Proteomes" id="UP000092654">
    <property type="component" value="Plasmid pSJ25"/>
</dbReference>
<evidence type="ECO:0000256" key="1">
    <source>
        <dbReference type="SAM" id="Coils"/>
    </source>
</evidence>
<dbReference type="Proteomes" id="UP000011746">
    <property type="component" value="Unassembled WGS sequence"/>
</dbReference>
<dbReference type="Pfam" id="PF13411">
    <property type="entry name" value="MerR_1"/>
    <property type="match status" value="1"/>
</dbReference>
<dbReference type="AlphaFoldDB" id="K2G934"/>
<dbReference type="Gene3D" id="1.10.1660.10">
    <property type="match status" value="1"/>
</dbReference>
<geneLocation type="plasmid" evidence="6">
    <name>psj25</name>
</geneLocation>
<dbReference type="GO" id="GO:0003677">
    <property type="term" value="F:DNA binding"/>
    <property type="evidence" value="ECO:0007669"/>
    <property type="project" value="InterPro"/>
</dbReference>
<protein>
    <recommendedName>
        <fullName evidence="2">HTH merR-type domain-containing protein</fullName>
    </recommendedName>
</protein>
<feature type="coiled-coil region" evidence="1">
    <location>
        <begin position="99"/>
        <end position="126"/>
    </location>
</feature>
<accession>K2G934</accession>
<keyword evidence="1" id="KW-0175">Coiled coil</keyword>
<evidence type="ECO:0000259" key="2">
    <source>
        <dbReference type="Pfam" id="PF13411"/>
    </source>
</evidence>
<organism evidence="4 5">
    <name type="scientific">Salimicrobium jeotgali</name>
    <dbReference type="NCBI Taxonomy" id="1230341"/>
    <lineage>
        <taxon>Bacteria</taxon>
        <taxon>Bacillati</taxon>
        <taxon>Bacillota</taxon>
        <taxon>Bacilli</taxon>
        <taxon>Bacillales</taxon>
        <taxon>Bacillaceae</taxon>
        <taxon>Salimicrobium</taxon>
    </lineage>
</organism>
<dbReference type="InterPro" id="IPR000551">
    <property type="entry name" value="MerR-type_HTH_dom"/>
</dbReference>
<dbReference type="EMBL" id="CP011363">
    <property type="protein sequence ID" value="AKN01845.1"/>
    <property type="molecule type" value="Genomic_DNA"/>
</dbReference>
<keyword evidence="3" id="KW-0614">Plasmid</keyword>
<keyword evidence="5" id="KW-1185">Reference proteome</keyword>
<reference evidence="4 5" key="1">
    <citation type="journal article" date="2012" name="J. Bacteriol.">
        <title>Draft Genome Sequence of Salimicrobium sp. Strain MJ3, Isolated from Myulchi-Jeot, Korean Fermented Seafood.</title>
        <authorList>
            <person name="Lee S.H."/>
            <person name="Jung J.Y."/>
            <person name="Jeon C.O."/>
        </authorList>
    </citation>
    <scope>NUCLEOTIDE SEQUENCE [LARGE SCALE GENOMIC DNA]</scope>
    <source>
        <strain evidence="4 5">MJ3</strain>
    </source>
</reference>
<name>K2G934_9BACI</name>
<dbReference type="RefSeq" id="WP_008591587.1">
    <property type="nucleotide sequence ID" value="NZ_AMPQ01000020.1"/>
</dbReference>
<geneLocation type="plasmid" evidence="3">
    <name>pSJ25</name>
</geneLocation>
<evidence type="ECO:0000313" key="6">
    <source>
        <dbReference type="Proteomes" id="UP000092654"/>
    </source>
</evidence>
<evidence type="ECO:0000313" key="5">
    <source>
        <dbReference type="Proteomes" id="UP000011746"/>
    </source>
</evidence>
<dbReference type="eggNOG" id="COG0789">
    <property type="taxonomic scope" value="Bacteria"/>
</dbReference>
<dbReference type="InterPro" id="IPR009061">
    <property type="entry name" value="DNA-bd_dom_put_sf"/>
</dbReference>
<evidence type="ECO:0000313" key="3">
    <source>
        <dbReference type="EMBL" id="AKN01845.1"/>
    </source>
</evidence>
<evidence type="ECO:0000313" key="4">
    <source>
        <dbReference type="EMBL" id="EKE30902.1"/>
    </source>
</evidence>
<dbReference type="GO" id="GO:0006355">
    <property type="term" value="P:regulation of DNA-templated transcription"/>
    <property type="evidence" value="ECO:0007669"/>
    <property type="project" value="InterPro"/>
</dbReference>
<proteinExistence type="predicted"/>
<dbReference type="EMBL" id="AMPQ01000020">
    <property type="protein sequence ID" value="EKE30902.1"/>
    <property type="molecule type" value="Genomic_DNA"/>
</dbReference>
<sequence>MRKYRPAELARILGISKTALRTYSGNFEDCGYEFEKNSQGHRFYSEKDVSVLRKFIDLKGNGNSRTRSETVKKTLDWEKSLTSDKDKKRRGARSDSLDANELKIIIEKLSENNSTLIRQNQELIQELIKK</sequence>
<reference evidence="3 6" key="2">
    <citation type="submission" date="2015-06" db="EMBL/GenBank/DDBJ databases">
        <title>Salimicrobium jeotgali MJ3, isolated from Myulchi jeot, a traditional Korean fermented seafood.</title>
        <authorList>
            <person name="Kim K.H."/>
            <person name="Jeon C.O."/>
            <person name="Jin H.M."/>
        </authorList>
    </citation>
    <scope>NUCLEOTIDE SEQUENCE [LARGE SCALE GENOMIC DNA]</scope>
    <source>
        <strain evidence="3 6">MJ3</strain>
        <plasmid evidence="3">pSJ25</plasmid>
        <plasmid evidence="6">psj25</plasmid>
    </source>
</reference>